<protein>
    <submittedName>
        <fullName evidence="1">Uncharacterized protein</fullName>
    </submittedName>
</protein>
<accession>A0A0L8HG28</accession>
<dbReference type="EMBL" id="KQ418220">
    <property type="protein sequence ID" value="KOF88172.1"/>
    <property type="molecule type" value="Genomic_DNA"/>
</dbReference>
<sequence length="51" mass="6275">MNNRNMPFVECKEDFYLQFETQHVPCKQRYLVVTEVNVGQHRYARRKETQL</sequence>
<reference evidence="1" key="1">
    <citation type="submission" date="2015-07" db="EMBL/GenBank/DDBJ databases">
        <title>MeaNS - Measles Nucleotide Surveillance Program.</title>
        <authorList>
            <person name="Tran T."/>
            <person name="Druce J."/>
        </authorList>
    </citation>
    <scope>NUCLEOTIDE SEQUENCE</scope>
    <source>
        <strain evidence="1">UCB-OBI-ISO-001</strain>
        <tissue evidence="1">Gonad</tissue>
    </source>
</reference>
<dbReference type="AlphaFoldDB" id="A0A0L8HG28"/>
<evidence type="ECO:0000313" key="1">
    <source>
        <dbReference type="EMBL" id="KOF88172.1"/>
    </source>
</evidence>
<gene>
    <name evidence="1" type="ORF">OCBIM_22015320mg</name>
</gene>
<organism evidence="1">
    <name type="scientific">Octopus bimaculoides</name>
    <name type="common">California two-spotted octopus</name>
    <dbReference type="NCBI Taxonomy" id="37653"/>
    <lineage>
        <taxon>Eukaryota</taxon>
        <taxon>Metazoa</taxon>
        <taxon>Spiralia</taxon>
        <taxon>Lophotrochozoa</taxon>
        <taxon>Mollusca</taxon>
        <taxon>Cephalopoda</taxon>
        <taxon>Coleoidea</taxon>
        <taxon>Octopodiformes</taxon>
        <taxon>Octopoda</taxon>
        <taxon>Incirrata</taxon>
        <taxon>Octopodidae</taxon>
        <taxon>Octopus</taxon>
    </lineage>
</organism>
<name>A0A0L8HG28_OCTBM</name>
<proteinExistence type="predicted"/>